<evidence type="ECO:0000256" key="3">
    <source>
        <dbReference type="ARBA" id="ARBA00022989"/>
    </source>
</evidence>
<reference evidence="6 7" key="1">
    <citation type="submission" date="2016-10" db="EMBL/GenBank/DDBJ databases">
        <authorList>
            <person name="de Groot N.N."/>
        </authorList>
    </citation>
    <scope>NUCLEOTIDE SEQUENCE [LARGE SCALE GENOMIC DNA]</scope>
    <source>
        <strain evidence="6 7">DSM 527</strain>
    </source>
</reference>
<dbReference type="AlphaFoldDB" id="A0A1G7JHS0"/>
<dbReference type="GO" id="GO:0004671">
    <property type="term" value="F:protein C-terminal S-isoprenylcysteine carboxyl O-methyltransferase activity"/>
    <property type="evidence" value="ECO:0007669"/>
    <property type="project" value="InterPro"/>
</dbReference>
<keyword evidence="3 5" id="KW-1133">Transmembrane helix</keyword>
<keyword evidence="4 5" id="KW-0472">Membrane</keyword>
<dbReference type="OrthoDB" id="9809773at2"/>
<feature type="transmembrane region" description="Helical" evidence="5">
    <location>
        <begin position="62"/>
        <end position="84"/>
    </location>
</feature>
<feature type="transmembrane region" description="Helical" evidence="5">
    <location>
        <begin position="6"/>
        <end position="24"/>
    </location>
</feature>
<dbReference type="EMBL" id="FNBN01000001">
    <property type="protein sequence ID" value="SDF24522.1"/>
    <property type="molecule type" value="Genomic_DNA"/>
</dbReference>
<dbReference type="PROSITE" id="PS50244">
    <property type="entry name" value="S5A_REDUCTASE"/>
    <property type="match status" value="1"/>
</dbReference>
<evidence type="ECO:0000313" key="6">
    <source>
        <dbReference type="EMBL" id="SDF24522.1"/>
    </source>
</evidence>
<dbReference type="InterPro" id="IPR052527">
    <property type="entry name" value="Metal_cation-efflux_comp"/>
</dbReference>
<dbReference type="STRING" id="104663.SAMN04488121_1011245"/>
<evidence type="ECO:0000313" key="7">
    <source>
        <dbReference type="Proteomes" id="UP000199045"/>
    </source>
</evidence>
<comment type="subcellular location">
    <subcellularLocation>
        <location evidence="1">Membrane</location>
        <topology evidence="1">Multi-pass membrane protein</topology>
    </subcellularLocation>
</comment>
<feature type="transmembrane region" description="Helical" evidence="5">
    <location>
        <begin position="139"/>
        <end position="157"/>
    </location>
</feature>
<accession>A0A1G7JHS0</accession>
<keyword evidence="6" id="KW-0489">Methyltransferase</keyword>
<dbReference type="Gene3D" id="1.20.120.1630">
    <property type="match status" value="1"/>
</dbReference>
<dbReference type="PANTHER" id="PTHR43847:SF1">
    <property type="entry name" value="BLL3993 PROTEIN"/>
    <property type="match status" value="1"/>
</dbReference>
<dbReference type="Pfam" id="PF04140">
    <property type="entry name" value="ICMT"/>
    <property type="match status" value="1"/>
</dbReference>
<keyword evidence="2 5" id="KW-0812">Transmembrane</keyword>
<sequence length="187" mass="21435">MYPNLHLFIALIWVTSEILLNRLLRSSQSDKTRSDGQSLRIIWITIMISLPLAHLLSWQLNWPISASALVSDIGLGLIVTGMLFRFTAIYTLGRYFTVDVAIRTDHKIVKAGVYRFLRHPSYLGMLISFFGNALAFNSWYAVLIGFLPVLGAVLYRIKIEEELLISNFGQGYIDYKKGTWRLIPFIY</sequence>
<feature type="transmembrane region" description="Helical" evidence="5">
    <location>
        <begin position="36"/>
        <end position="56"/>
    </location>
</feature>
<dbReference type="PANTHER" id="PTHR43847">
    <property type="entry name" value="BLL3993 PROTEIN"/>
    <property type="match status" value="1"/>
</dbReference>
<dbReference type="GO" id="GO:0016020">
    <property type="term" value="C:membrane"/>
    <property type="evidence" value="ECO:0007669"/>
    <property type="project" value="UniProtKB-SubCell"/>
</dbReference>
<evidence type="ECO:0000256" key="4">
    <source>
        <dbReference type="ARBA" id="ARBA00023136"/>
    </source>
</evidence>
<evidence type="ECO:0000256" key="1">
    <source>
        <dbReference type="ARBA" id="ARBA00004141"/>
    </source>
</evidence>
<dbReference type="RefSeq" id="WP_089829547.1">
    <property type="nucleotide sequence ID" value="NZ_FNBN01000001.1"/>
</dbReference>
<proteinExistence type="predicted"/>
<evidence type="ECO:0000256" key="2">
    <source>
        <dbReference type="ARBA" id="ARBA00022692"/>
    </source>
</evidence>
<dbReference type="Proteomes" id="UP000199045">
    <property type="component" value="Unassembled WGS sequence"/>
</dbReference>
<dbReference type="InterPro" id="IPR007269">
    <property type="entry name" value="ICMT_MeTrfase"/>
</dbReference>
<gene>
    <name evidence="6" type="ORF">SAMN04488121_1011245</name>
</gene>
<evidence type="ECO:0000256" key="5">
    <source>
        <dbReference type="SAM" id="Phobius"/>
    </source>
</evidence>
<keyword evidence="6" id="KW-0808">Transferase</keyword>
<feature type="transmembrane region" description="Helical" evidence="5">
    <location>
        <begin position="116"/>
        <end position="133"/>
    </location>
</feature>
<name>A0A1G7JHS0_CHIFI</name>
<protein>
    <submittedName>
        <fullName evidence="6">Protein-S-isoprenylcysteine O-methyltransferase Ste14</fullName>
    </submittedName>
</protein>
<dbReference type="GO" id="GO:0032259">
    <property type="term" value="P:methylation"/>
    <property type="evidence" value="ECO:0007669"/>
    <property type="project" value="UniProtKB-KW"/>
</dbReference>
<organism evidence="6 7">
    <name type="scientific">Chitinophaga filiformis</name>
    <name type="common">Myxococcus filiformis</name>
    <name type="synonym">Flexibacter filiformis</name>
    <dbReference type="NCBI Taxonomy" id="104663"/>
    <lineage>
        <taxon>Bacteria</taxon>
        <taxon>Pseudomonadati</taxon>
        <taxon>Bacteroidota</taxon>
        <taxon>Chitinophagia</taxon>
        <taxon>Chitinophagales</taxon>
        <taxon>Chitinophagaceae</taxon>
        <taxon>Chitinophaga</taxon>
    </lineage>
</organism>